<feature type="region of interest" description="Disordered" evidence="3">
    <location>
        <begin position="476"/>
        <end position="496"/>
    </location>
</feature>
<feature type="compositionally biased region" description="Low complexity" evidence="3">
    <location>
        <begin position="215"/>
        <end position="230"/>
    </location>
</feature>
<dbReference type="AlphaFoldDB" id="A0A3B3R6N4"/>
<dbReference type="PROSITE" id="PS50001">
    <property type="entry name" value="SH2"/>
    <property type="match status" value="1"/>
</dbReference>
<evidence type="ECO:0000259" key="4">
    <source>
        <dbReference type="PROSITE" id="PS50001"/>
    </source>
</evidence>
<accession>A0A3B3R6N4</accession>
<dbReference type="SUPFAM" id="SSF55550">
    <property type="entry name" value="SH2 domain"/>
    <property type="match status" value="1"/>
</dbReference>
<reference evidence="5" key="2">
    <citation type="submission" date="2025-09" db="UniProtKB">
        <authorList>
            <consortium name="Ensembl"/>
        </authorList>
    </citation>
    <scope>IDENTIFICATION</scope>
</reference>
<name>A0A3B3R6N4_9TELE</name>
<feature type="compositionally biased region" description="Pro residues" evidence="3">
    <location>
        <begin position="239"/>
        <end position="248"/>
    </location>
</feature>
<keyword evidence="6" id="KW-1185">Reference proteome</keyword>
<feature type="compositionally biased region" description="Basic and acidic residues" evidence="3">
    <location>
        <begin position="268"/>
        <end position="279"/>
    </location>
</feature>
<evidence type="ECO:0000256" key="3">
    <source>
        <dbReference type="SAM" id="MobiDB-lite"/>
    </source>
</evidence>
<keyword evidence="1 2" id="KW-0727">SH2 domain</keyword>
<dbReference type="Gene3D" id="3.30.505.10">
    <property type="entry name" value="SH2 domain"/>
    <property type="match status" value="1"/>
</dbReference>
<dbReference type="PANTHER" id="PTHR14388:SF6">
    <property type="entry name" value="SH2 DOMAIN-CONTAINING PROTEIN 7"/>
    <property type="match status" value="1"/>
</dbReference>
<evidence type="ECO:0000256" key="2">
    <source>
        <dbReference type="PROSITE-ProRule" id="PRU00191"/>
    </source>
</evidence>
<proteinExistence type="predicted"/>
<dbReference type="Ensembl" id="ENSPKIT00000037741.1">
    <property type="protein sequence ID" value="ENSPKIP00000013321.1"/>
    <property type="gene ID" value="ENSPKIG00000000795.1"/>
</dbReference>
<sequence length="496" mass="54955">MAAFSCSYALDDVVRKIGKTGTVPVKKPATCWTSHSFGGEGHRKMERLSLGENAATGEGAARERALRWFTETQAPFILQEGSFPAWFQGCITRKDAEDRLRDKHLGCFLIRLSDKATGYILSYKGRDRCRHFVINQTKAGQFLVSGDTEQHNNLMDLIEYYRVSAIEPFGEFLTSSCCESSDSDIYDVVQSNQKEKSIVSVQAVRSFWNQRGGLAAGKPPALPPKTAGKLTASSSLEKTPPPQAVPPVPRRKSPVDKSPLPDQMRYSSLEETRMQDKAESPLSSKESLSSSAESRKGHSAPKWEDPYSLSWNFPRAAEAHLTSRQGMVPSELSLSDCRSKSLPILDDSAVQHATSCTPPDLSPKPVKKATCHTMSLDVTECLREPAPLAQSSSNSMDKLSHGSLYQLAGATQWTQAELREAPIKQEEENLYAQVPAEACHVMPDKLYEQIPDSGFMGGGCTPPSHNNTYETLEDIKQKGAKKNDKWRRFFPDHKKH</sequence>
<dbReference type="GeneTree" id="ENSGT00940000160977"/>
<dbReference type="SMART" id="SM00252">
    <property type="entry name" value="SH2"/>
    <property type="match status" value="1"/>
</dbReference>
<feature type="domain" description="SH2" evidence="4">
    <location>
        <begin position="86"/>
        <end position="177"/>
    </location>
</feature>
<feature type="compositionally biased region" description="Basic and acidic residues" evidence="3">
    <location>
        <begin position="293"/>
        <end position="305"/>
    </location>
</feature>
<dbReference type="GO" id="GO:0005737">
    <property type="term" value="C:cytoplasm"/>
    <property type="evidence" value="ECO:0007669"/>
    <property type="project" value="TreeGrafter"/>
</dbReference>
<reference evidence="5" key="1">
    <citation type="submission" date="2025-08" db="UniProtKB">
        <authorList>
            <consortium name="Ensembl"/>
        </authorList>
    </citation>
    <scope>IDENTIFICATION</scope>
</reference>
<dbReference type="Pfam" id="PF00017">
    <property type="entry name" value="SH2"/>
    <property type="match status" value="1"/>
</dbReference>
<dbReference type="Proteomes" id="UP000261540">
    <property type="component" value="Unplaced"/>
</dbReference>
<dbReference type="PANTHER" id="PTHR14388">
    <property type="entry name" value="T CELL-SPECIFIC ADAPTER PROTEIN TSAD"/>
    <property type="match status" value="1"/>
</dbReference>
<feature type="compositionally biased region" description="Low complexity" evidence="3">
    <location>
        <begin position="280"/>
        <end position="292"/>
    </location>
</feature>
<dbReference type="InterPro" id="IPR000980">
    <property type="entry name" value="SH2"/>
</dbReference>
<organism evidence="5 6">
    <name type="scientific">Paramormyrops kingsleyae</name>
    <dbReference type="NCBI Taxonomy" id="1676925"/>
    <lineage>
        <taxon>Eukaryota</taxon>
        <taxon>Metazoa</taxon>
        <taxon>Chordata</taxon>
        <taxon>Craniata</taxon>
        <taxon>Vertebrata</taxon>
        <taxon>Euteleostomi</taxon>
        <taxon>Actinopterygii</taxon>
        <taxon>Neopterygii</taxon>
        <taxon>Teleostei</taxon>
        <taxon>Osteoglossocephala</taxon>
        <taxon>Osteoglossomorpha</taxon>
        <taxon>Osteoglossiformes</taxon>
        <taxon>Mormyridae</taxon>
        <taxon>Paramormyrops</taxon>
    </lineage>
</organism>
<protein>
    <submittedName>
        <fullName evidence="5">SH2 domain containing 7</fullName>
    </submittedName>
</protein>
<evidence type="ECO:0000313" key="5">
    <source>
        <dbReference type="Ensembl" id="ENSPKIP00000013321.1"/>
    </source>
</evidence>
<evidence type="ECO:0000256" key="1">
    <source>
        <dbReference type="ARBA" id="ARBA00022999"/>
    </source>
</evidence>
<feature type="region of interest" description="Disordered" evidence="3">
    <location>
        <begin position="215"/>
        <end position="307"/>
    </location>
</feature>
<evidence type="ECO:0000313" key="6">
    <source>
        <dbReference type="Proteomes" id="UP000261540"/>
    </source>
</evidence>
<dbReference type="InterPro" id="IPR036860">
    <property type="entry name" value="SH2_dom_sf"/>
</dbReference>